<evidence type="ECO:0000313" key="1">
    <source>
        <dbReference type="EMBL" id="MFD2610163.1"/>
    </source>
</evidence>
<comment type="caution">
    <text evidence="1">The sequence shown here is derived from an EMBL/GenBank/DDBJ whole genome shotgun (WGS) entry which is preliminary data.</text>
</comment>
<organism evidence="1 2">
    <name type="scientific">Deinococcus taklimakanensis</name>
    <dbReference type="NCBI Taxonomy" id="536443"/>
    <lineage>
        <taxon>Bacteria</taxon>
        <taxon>Thermotogati</taxon>
        <taxon>Deinococcota</taxon>
        <taxon>Deinococci</taxon>
        <taxon>Deinococcales</taxon>
        <taxon>Deinococcaceae</taxon>
        <taxon>Deinococcus</taxon>
    </lineage>
</organism>
<accession>A0ABW5P4V4</accession>
<dbReference type="EMBL" id="JBHUMK010000052">
    <property type="protein sequence ID" value="MFD2610163.1"/>
    <property type="molecule type" value="Genomic_DNA"/>
</dbReference>
<keyword evidence="2" id="KW-1185">Reference proteome</keyword>
<name>A0ABW5P4V4_9DEIO</name>
<evidence type="ECO:0000313" key="2">
    <source>
        <dbReference type="Proteomes" id="UP001597475"/>
    </source>
</evidence>
<reference evidence="2" key="1">
    <citation type="journal article" date="2019" name="Int. J. Syst. Evol. Microbiol.">
        <title>The Global Catalogue of Microorganisms (GCM) 10K type strain sequencing project: providing services to taxonomists for standard genome sequencing and annotation.</title>
        <authorList>
            <consortium name="The Broad Institute Genomics Platform"/>
            <consortium name="The Broad Institute Genome Sequencing Center for Infectious Disease"/>
            <person name="Wu L."/>
            <person name="Ma J."/>
        </authorList>
    </citation>
    <scope>NUCLEOTIDE SEQUENCE [LARGE SCALE GENOMIC DNA]</scope>
    <source>
        <strain evidence="2">KCTC 33842</strain>
    </source>
</reference>
<proteinExistence type="predicted"/>
<sequence length="78" mass="8706">MIWRDTWVDAPGVVIISEQGQQNGELDAVLLALRLDILPGHPVEVTNEHGTRLRAHLPRDVEPFSVNVRITLTVEVTT</sequence>
<protein>
    <submittedName>
        <fullName evidence="1">Uncharacterized protein</fullName>
    </submittedName>
</protein>
<dbReference type="RefSeq" id="WP_386846123.1">
    <property type="nucleotide sequence ID" value="NZ_JBHUMK010000052.1"/>
</dbReference>
<gene>
    <name evidence="1" type="ORF">ACFSR9_12040</name>
</gene>
<dbReference type="Proteomes" id="UP001597475">
    <property type="component" value="Unassembled WGS sequence"/>
</dbReference>